<accession>A0A0F9HX70</accession>
<evidence type="ECO:0000256" key="1">
    <source>
        <dbReference type="SAM" id="Phobius"/>
    </source>
</evidence>
<feature type="transmembrane region" description="Helical" evidence="1">
    <location>
        <begin position="6"/>
        <end position="27"/>
    </location>
</feature>
<evidence type="ECO:0000313" key="2">
    <source>
        <dbReference type="EMBL" id="KKL86305.1"/>
    </source>
</evidence>
<keyword evidence="1" id="KW-1133">Transmembrane helix</keyword>
<keyword evidence="1" id="KW-0472">Membrane</keyword>
<feature type="non-terminal residue" evidence="2">
    <location>
        <position position="75"/>
    </location>
</feature>
<protein>
    <submittedName>
        <fullName evidence="2">Uncharacterized protein</fullName>
    </submittedName>
</protein>
<keyword evidence="1" id="KW-0812">Transmembrane</keyword>
<name>A0A0F9HX70_9ZZZZ</name>
<proteinExistence type="predicted"/>
<sequence>MGKGSTLAFIALVIGIGGVGIGGYAIIFMPTTIIQQASGNSEINQIWTVEQVGNFFTGSSYSDMTDMDVNITVNA</sequence>
<gene>
    <name evidence="2" type="ORF">LCGC14_1946030</name>
</gene>
<organism evidence="2">
    <name type="scientific">marine sediment metagenome</name>
    <dbReference type="NCBI Taxonomy" id="412755"/>
    <lineage>
        <taxon>unclassified sequences</taxon>
        <taxon>metagenomes</taxon>
        <taxon>ecological metagenomes</taxon>
    </lineage>
</organism>
<reference evidence="2" key="1">
    <citation type="journal article" date="2015" name="Nature">
        <title>Complex archaea that bridge the gap between prokaryotes and eukaryotes.</title>
        <authorList>
            <person name="Spang A."/>
            <person name="Saw J.H."/>
            <person name="Jorgensen S.L."/>
            <person name="Zaremba-Niedzwiedzka K."/>
            <person name="Martijn J."/>
            <person name="Lind A.E."/>
            <person name="van Eijk R."/>
            <person name="Schleper C."/>
            <person name="Guy L."/>
            <person name="Ettema T.J."/>
        </authorList>
    </citation>
    <scope>NUCLEOTIDE SEQUENCE</scope>
</reference>
<comment type="caution">
    <text evidence="2">The sequence shown here is derived from an EMBL/GenBank/DDBJ whole genome shotgun (WGS) entry which is preliminary data.</text>
</comment>
<dbReference type="EMBL" id="LAZR01021154">
    <property type="protein sequence ID" value="KKL86305.1"/>
    <property type="molecule type" value="Genomic_DNA"/>
</dbReference>
<dbReference type="AlphaFoldDB" id="A0A0F9HX70"/>